<dbReference type="AlphaFoldDB" id="A0A181CAI8"/>
<protein>
    <submittedName>
        <fullName evidence="1">Uncharacterized protein</fullName>
    </submittedName>
</protein>
<dbReference type="Proteomes" id="UP000502533">
    <property type="component" value="Chromosome"/>
</dbReference>
<organism evidence="1 2">
    <name type="scientific">Komagataeibacter rhaeticus</name>
    <dbReference type="NCBI Taxonomy" id="215221"/>
    <lineage>
        <taxon>Bacteria</taxon>
        <taxon>Pseudomonadati</taxon>
        <taxon>Pseudomonadota</taxon>
        <taxon>Alphaproteobacteria</taxon>
        <taxon>Acetobacterales</taxon>
        <taxon>Acetobacteraceae</taxon>
        <taxon>Komagataeibacter</taxon>
    </lineage>
</organism>
<sequence length="69" mass="7078">MATTIRVTAADGSLYHVAARWLGDATQWWRIARLNGLDDPDLSGLAAPVPLVLPPADATLGSGVPGVAA</sequence>
<reference evidence="1 2" key="1">
    <citation type="submission" date="2020-03" db="EMBL/GenBank/DDBJ databases">
        <title>Isolation of cellulose-producing strains, genome characterization and application of the synthesized cellulose films as an economical and sustainable material for piezoelectric sensor construction.</title>
        <authorList>
            <person name="Mangayil R.K."/>
        </authorList>
    </citation>
    <scope>NUCLEOTIDE SEQUENCE [LARGE SCALE GENOMIC DNA]</scope>
    <source>
        <strain evidence="1 2">ENS 9a1a</strain>
    </source>
</reference>
<dbReference type="GeneID" id="85022013"/>
<keyword evidence="2" id="KW-1185">Reference proteome</keyword>
<name>A0A181CAI8_9PROT</name>
<gene>
    <name evidence="1" type="ORF">GWK63_07590</name>
</gene>
<dbReference type="RefSeq" id="WP_007398474.1">
    <property type="nucleotide sequence ID" value="NZ_CALMTF010000103.1"/>
</dbReference>
<accession>A0A181CAI8</accession>
<evidence type="ECO:0000313" key="1">
    <source>
        <dbReference type="EMBL" id="QIP35344.1"/>
    </source>
</evidence>
<proteinExistence type="predicted"/>
<evidence type="ECO:0000313" key="2">
    <source>
        <dbReference type="Proteomes" id="UP000502533"/>
    </source>
</evidence>
<dbReference type="EMBL" id="CP050139">
    <property type="protein sequence ID" value="QIP35344.1"/>
    <property type="molecule type" value="Genomic_DNA"/>
</dbReference>
<dbReference type="KEGG" id="kre:GWK63_07590"/>